<dbReference type="PANTHER" id="PTHR28620">
    <property type="entry name" value="CENTROMERE PROTEIN V"/>
    <property type="match status" value="1"/>
</dbReference>
<dbReference type="GO" id="GO:0016846">
    <property type="term" value="F:carbon-sulfur lyase activity"/>
    <property type="evidence" value="ECO:0007669"/>
    <property type="project" value="InterPro"/>
</dbReference>
<evidence type="ECO:0000256" key="3">
    <source>
        <dbReference type="ARBA" id="ARBA00022833"/>
    </source>
</evidence>
<evidence type="ECO:0000259" key="4">
    <source>
        <dbReference type="PROSITE" id="PS51891"/>
    </source>
</evidence>
<reference evidence="5 6" key="1">
    <citation type="submission" date="2016-05" db="EMBL/GenBank/DDBJ databases">
        <title>Comparative analysis of secretome profiles of manganese(II)-oxidizing ascomycete fungi.</title>
        <authorList>
            <consortium name="DOE Joint Genome Institute"/>
            <person name="Zeiner C.A."/>
            <person name="Purvine S.O."/>
            <person name="Zink E.M."/>
            <person name="Wu S."/>
            <person name="Pasa-Tolic L."/>
            <person name="Chaput D.L."/>
            <person name="Haridas S."/>
            <person name="Grigoriev I.V."/>
            <person name="Santelli C.M."/>
            <person name="Hansel C.M."/>
        </authorList>
    </citation>
    <scope>NUCLEOTIDE SEQUENCE [LARGE SCALE GENOMIC DNA]</scope>
    <source>
        <strain evidence="5 6">AP3s5-JAC2a</strain>
    </source>
</reference>
<comment type="similarity">
    <text evidence="1">Belongs to the Gfa family.</text>
</comment>
<dbReference type="InterPro" id="IPR011057">
    <property type="entry name" value="Mss4-like_sf"/>
</dbReference>
<gene>
    <name evidence="5" type="ORF">CC84DRAFT_586051</name>
</gene>
<dbReference type="PROSITE" id="PS51891">
    <property type="entry name" value="CENP_V_GFA"/>
    <property type="match status" value="1"/>
</dbReference>
<dbReference type="RefSeq" id="XP_018039104.1">
    <property type="nucleotide sequence ID" value="XM_018186784.1"/>
</dbReference>
<keyword evidence="3" id="KW-0862">Zinc</keyword>
<name>A0A177CPM7_9PLEO</name>
<dbReference type="Pfam" id="PF04828">
    <property type="entry name" value="GFA"/>
    <property type="match status" value="1"/>
</dbReference>
<proteinExistence type="inferred from homology"/>
<feature type="domain" description="CENP-V/GFA" evidence="4">
    <location>
        <begin position="17"/>
        <end position="137"/>
    </location>
</feature>
<accession>A0A177CPM7</accession>
<dbReference type="Gene3D" id="2.170.150.70">
    <property type="match status" value="1"/>
</dbReference>
<evidence type="ECO:0000313" key="6">
    <source>
        <dbReference type="Proteomes" id="UP000077069"/>
    </source>
</evidence>
<dbReference type="GO" id="GO:0046872">
    <property type="term" value="F:metal ion binding"/>
    <property type="evidence" value="ECO:0007669"/>
    <property type="project" value="UniProtKB-KW"/>
</dbReference>
<dbReference type="OrthoDB" id="2993351at2759"/>
<evidence type="ECO:0000313" key="5">
    <source>
        <dbReference type="EMBL" id="OAG08739.1"/>
    </source>
</evidence>
<keyword evidence="2" id="KW-0479">Metal-binding</keyword>
<dbReference type="GeneID" id="28770270"/>
<dbReference type="EMBL" id="KV441550">
    <property type="protein sequence ID" value="OAG08739.1"/>
    <property type="molecule type" value="Genomic_DNA"/>
</dbReference>
<dbReference type="PANTHER" id="PTHR28620:SF1">
    <property type="entry name" value="CENP-V_GFA DOMAIN-CONTAINING PROTEIN"/>
    <property type="match status" value="1"/>
</dbReference>
<dbReference type="InParanoid" id="A0A177CPM7"/>
<organism evidence="5 6">
    <name type="scientific">Paraphaeosphaeria sporulosa</name>
    <dbReference type="NCBI Taxonomy" id="1460663"/>
    <lineage>
        <taxon>Eukaryota</taxon>
        <taxon>Fungi</taxon>
        <taxon>Dikarya</taxon>
        <taxon>Ascomycota</taxon>
        <taxon>Pezizomycotina</taxon>
        <taxon>Dothideomycetes</taxon>
        <taxon>Pleosporomycetidae</taxon>
        <taxon>Pleosporales</taxon>
        <taxon>Massarineae</taxon>
        <taxon>Didymosphaeriaceae</taxon>
        <taxon>Paraphaeosphaeria</taxon>
    </lineage>
</organism>
<sequence length="137" mass="14999">MSSAGIADTSDPPSAIYTGSCHCGSFTYTVQQSPPLDHPSCEVKECNCSMCARNGYLFITPAEKNVKFTNGEKDEFKKYTFGKHIFAHYFCGTCGVSCMAQSLDPNLWADIVAVNVRTLQDVDLKSLNVKLADGKRL</sequence>
<evidence type="ECO:0000256" key="2">
    <source>
        <dbReference type="ARBA" id="ARBA00022723"/>
    </source>
</evidence>
<dbReference type="InterPro" id="IPR006913">
    <property type="entry name" value="CENP-V/GFA"/>
</dbReference>
<dbReference type="InterPro" id="IPR052355">
    <property type="entry name" value="CENP-V-like"/>
</dbReference>
<evidence type="ECO:0000256" key="1">
    <source>
        <dbReference type="ARBA" id="ARBA00005495"/>
    </source>
</evidence>
<protein>
    <recommendedName>
        <fullName evidence="4">CENP-V/GFA domain-containing protein</fullName>
    </recommendedName>
</protein>
<dbReference type="Proteomes" id="UP000077069">
    <property type="component" value="Unassembled WGS sequence"/>
</dbReference>
<dbReference type="AlphaFoldDB" id="A0A177CPM7"/>
<dbReference type="SUPFAM" id="SSF51316">
    <property type="entry name" value="Mss4-like"/>
    <property type="match status" value="1"/>
</dbReference>
<keyword evidence="6" id="KW-1185">Reference proteome</keyword>